<organism evidence="1">
    <name type="scientific">bioreactor metagenome</name>
    <dbReference type="NCBI Taxonomy" id="1076179"/>
    <lineage>
        <taxon>unclassified sequences</taxon>
        <taxon>metagenomes</taxon>
        <taxon>ecological metagenomes</taxon>
    </lineage>
</organism>
<comment type="caution">
    <text evidence="1">The sequence shown here is derived from an EMBL/GenBank/DDBJ whole genome shotgun (WGS) entry which is preliminary data.</text>
</comment>
<gene>
    <name evidence="1" type="ORF">SDC9_199742</name>
</gene>
<evidence type="ECO:0000313" key="1">
    <source>
        <dbReference type="EMBL" id="MPN52088.1"/>
    </source>
</evidence>
<dbReference type="EMBL" id="VSSQ01117851">
    <property type="protein sequence ID" value="MPN52088.1"/>
    <property type="molecule type" value="Genomic_DNA"/>
</dbReference>
<sequence>MADDGEPVDPFKTLETVLGADLFGYLGSQQLAHFGQFADIEAGHVGDGVLFDVQLDLLRVGHDQCSQIFLILSDHDGLLDVFRFA</sequence>
<accession>A0A645ILB6</accession>
<dbReference type="AlphaFoldDB" id="A0A645ILB6"/>
<reference evidence="1" key="1">
    <citation type="submission" date="2019-08" db="EMBL/GenBank/DDBJ databases">
        <authorList>
            <person name="Kucharzyk K."/>
            <person name="Murdoch R.W."/>
            <person name="Higgins S."/>
            <person name="Loffler F."/>
        </authorList>
    </citation>
    <scope>NUCLEOTIDE SEQUENCE</scope>
</reference>
<name>A0A645ILB6_9ZZZZ</name>
<protein>
    <submittedName>
        <fullName evidence="1">Uncharacterized protein</fullName>
    </submittedName>
</protein>
<proteinExistence type="predicted"/>